<gene>
    <name evidence="2" type="ORF">ACFQ3T_18105</name>
</gene>
<organism evidence="2 3">
    <name type="scientific">Saccharothrix hoggarensis</name>
    <dbReference type="NCBI Taxonomy" id="913853"/>
    <lineage>
        <taxon>Bacteria</taxon>
        <taxon>Bacillati</taxon>
        <taxon>Actinomycetota</taxon>
        <taxon>Actinomycetes</taxon>
        <taxon>Pseudonocardiales</taxon>
        <taxon>Pseudonocardiaceae</taxon>
        <taxon>Saccharothrix</taxon>
    </lineage>
</organism>
<feature type="domain" description="DUF6597" evidence="1">
    <location>
        <begin position="11"/>
        <end position="88"/>
    </location>
</feature>
<dbReference type="RefSeq" id="WP_380724464.1">
    <property type="nucleotide sequence ID" value="NZ_JBHTLK010000088.1"/>
</dbReference>
<keyword evidence="3" id="KW-1185">Reference proteome</keyword>
<sequence>MYAERPFPGLACLWRRTTDVAAVGRVVPDGCTDIIYSTATGELFVAGPDTVGHVTSMGPGTLFGVRFGPGVGPAVFGVPAAELRDLRVPLAELWGPSPALADALHSAGDPCAVLA</sequence>
<evidence type="ECO:0000313" key="3">
    <source>
        <dbReference type="Proteomes" id="UP001597168"/>
    </source>
</evidence>
<evidence type="ECO:0000259" key="1">
    <source>
        <dbReference type="Pfam" id="PF20240"/>
    </source>
</evidence>
<feature type="non-terminal residue" evidence="2">
    <location>
        <position position="115"/>
    </location>
</feature>
<name>A0ABW3QW28_9PSEU</name>
<reference evidence="3" key="1">
    <citation type="journal article" date="2019" name="Int. J. Syst. Evol. Microbiol.">
        <title>The Global Catalogue of Microorganisms (GCM) 10K type strain sequencing project: providing services to taxonomists for standard genome sequencing and annotation.</title>
        <authorList>
            <consortium name="The Broad Institute Genomics Platform"/>
            <consortium name="The Broad Institute Genome Sequencing Center for Infectious Disease"/>
            <person name="Wu L."/>
            <person name="Ma J."/>
        </authorList>
    </citation>
    <scope>NUCLEOTIDE SEQUENCE [LARGE SCALE GENOMIC DNA]</scope>
    <source>
        <strain evidence="3">CCUG 60214</strain>
    </source>
</reference>
<dbReference type="InterPro" id="IPR046532">
    <property type="entry name" value="DUF6597"/>
</dbReference>
<accession>A0ABW3QW28</accession>
<dbReference type="EMBL" id="JBHTLK010000088">
    <property type="protein sequence ID" value="MFD1149048.1"/>
    <property type="molecule type" value="Genomic_DNA"/>
</dbReference>
<dbReference type="Proteomes" id="UP001597168">
    <property type="component" value="Unassembled WGS sequence"/>
</dbReference>
<evidence type="ECO:0000313" key="2">
    <source>
        <dbReference type="EMBL" id="MFD1149048.1"/>
    </source>
</evidence>
<dbReference type="Pfam" id="PF20240">
    <property type="entry name" value="DUF6597"/>
    <property type="match status" value="1"/>
</dbReference>
<comment type="caution">
    <text evidence="2">The sequence shown here is derived from an EMBL/GenBank/DDBJ whole genome shotgun (WGS) entry which is preliminary data.</text>
</comment>
<protein>
    <submittedName>
        <fullName evidence="2">DUF6597 domain-containing transcriptional factor</fullName>
    </submittedName>
</protein>
<proteinExistence type="predicted"/>